<proteinExistence type="predicted"/>
<evidence type="ECO:0000313" key="1">
    <source>
        <dbReference type="EMBL" id="KAJ1175166.1"/>
    </source>
</evidence>
<gene>
    <name evidence="1" type="ORF">NDU88_000457</name>
</gene>
<comment type="caution">
    <text evidence="1">The sequence shown here is derived from an EMBL/GenBank/DDBJ whole genome shotgun (WGS) entry which is preliminary data.</text>
</comment>
<evidence type="ECO:0000313" key="2">
    <source>
        <dbReference type="Proteomes" id="UP001066276"/>
    </source>
</evidence>
<dbReference type="EMBL" id="JANPWB010000006">
    <property type="protein sequence ID" value="KAJ1175166.1"/>
    <property type="molecule type" value="Genomic_DNA"/>
</dbReference>
<protein>
    <submittedName>
        <fullName evidence="1">Uncharacterized protein</fullName>
    </submittedName>
</protein>
<dbReference type="AlphaFoldDB" id="A0AAV7TGE9"/>
<dbReference type="Proteomes" id="UP001066276">
    <property type="component" value="Chromosome 3_2"/>
</dbReference>
<accession>A0AAV7TGE9</accession>
<name>A0AAV7TGE9_PLEWA</name>
<keyword evidence="2" id="KW-1185">Reference proteome</keyword>
<organism evidence="1 2">
    <name type="scientific">Pleurodeles waltl</name>
    <name type="common">Iberian ribbed newt</name>
    <dbReference type="NCBI Taxonomy" id="8319"/>
    <lineage>
        <taxon>Eukaryota</taxon>
        <taxon>Metazoa</taxon>
        <taxon>Chordata</taxon>
        <taxon>Craniata</taxon>
        <taxon>Vertebrata</taxon>
        <taxon>Euteleostomi</taxon>
        <taxon>Amphibia</taxon>
        <taxon>Batrachia</taxon>
        <taxon>Caudata</taxon>
        <taxon>Salamandroidea</taxon>
        <taxon>Salamandridae</taxon>
        <taxon>Pleurodelinae</taxon>
        <taxon>Pleurodeles</taxon>
    </lineage>
</organism>
<reference evidence="1" key="1">
    <citation type="journal article" date="2022" name="bioRxiv">
        <title>Sequencing and chromosome-scale assembly of the giantPleurodeles waltlgenome.</title>
        <authorList>
            <person name="Brown T."/>
            <person name="Elewa A."/>
            <person name="Iarovenko S."/>
            <person name="Subramanian E."/>
            <person name="Araus A.J."/>
            <person name="Petzold A."/>
            <person name="Susuki M."/>
            <person name="Suzuki K.-i.T."/>
            <person name="Hayashi T."/>
            <person name="Toyoda A."/>
            <person name="Oliveira C."/>
            <person name="Osipova E."/>
            <person name="Leigh N.D."/>
            <person name="Simon A."/>
            <person name="Yun M.H."/>
        </authorList>
    </citation>
    <scope>NUCLEOTIDE SEQUENCE</scope>
    <source>
        <strain evidence="1">20211129_DDA</strain>
        <tissue evidence="1">Liver</tissue>
    </source>
</reference>
<sequence length="155" mass="17544">MLLTHVNGKIVITQKPIKYIFWDHSQGVYRRGCTDVPNAAREYVAGVGDPRVPEDFLGKLGAQFTLYELREALHAMPKGKTPRGDGFPAEFYQNFLHHLLEKFSEVLHDVQQMGMLLPIMQEDIICRITKPGGKPTDLASYTLLTIINTDTKVLF</sequence>